<dbReference type="PANTHER" id="PTHR10434">
    <property type="entry name" value="1-ACYL-SN-GLYCEROL-3-PHOSPHATE ACYLTRANSFERASE"/>
    <property type="match status" value="1"/>
</dbReference>
<evidence type="ECO:0000256" key="2">
    <source>
        <dbReference type="ARBA" id="ARBA00023315"/>
    </source>
</evidence>
<name>A0ABQ4FZM0_9ACTN</name>
<evidence type="ECO:0000313" key="5">
    <source>
        <dbReference type="EMBL" id="GIH40279.1"/>
    </source>
</evidence>
<evidence type="ECO:0000313" key="6">
    <source>
        <dbReference type="Proteomes" id="UP000603904"/>
    </source>
</evidence>
<gene>
    <name evidence="5" type="ORF">Mco01_32790</name>
</gene>
<feature type="compositionally biased region" description="Low complexity" evidence="3">
    <location>
        <begin position="48"/>
        <end position="63"/>
    </location>
</feature>
<dbReference type="CDD" id="cd07989">
    <property type="entry name" value="LPLAT_AGPAT-like"/>
    <property type="match status" value="1"/>
</dbReference>
<evidence type="ECO:0000256" key="3">
    <source>
        <dbReference type="SAM" id="MobiDB-lite"/>
    </source>
</evidence>
<proteinExistence type="predicted"/>
<evidence type="ECO:0000256" key="1">
    <source>
        <dbReference type="ARBA" id="ARBA00022679"/>
    </source>
</evidence>
<keyword evidence="6" id="KW-1185">Reference proteome</keyword>
<dbReference type="PANTHER" id="PTHR10434:SF55">
    <property type="entry name" value="POSSIBLE ACYLTRANSFERASE"/>
    <property type="match status" value="1"/>
</dbReference>
<keyword evidence="1" id="KW-0808">Transferase</keyword>
<sequence>MSHPSEPAPGADERTPGALDDPAGRDPAQQAAVDAAAAPVVPTPAAPVSPAAPAAGSGAARAAVSRDVPDGGQAGWRPGRRAGRPPRFWEYFAVVVVKPLSRLFVRRRWRGGEHIPRSGGLIIAANHLSWSDPVLLSHYLYNNGRWPTILAKSGIFKVPVLGHIITQLQAIPVHRGSTEATQSLKTAEYRLRNGASIMFYPEGTITRDPAKWPMVGKTGVARLALTTGVPVIPIAHWGAQDLLPYGEKKPRLLPRKTFHVLAGPPVDLSKYEGQPLRASVLRDATADITAAITALLAEIRDEKAPETPYDPRNAANS</sequence>
<protein>
    <recommendedName>
        <fullName evidence="4">Phospholipid/glycerol acyltransferase domain-containing protein</fullName>
    </recommendedName>
</protein>
<feature type="domain" description="Phospholipid/glycerol acyltransferase" evidence="4">
    <location>
        <begin position="121"/>
        <end position="239"/>
    </location>
</feature>
<accession>A0ABQ4FZM0</accession>
<dbReference type="SUPFAM" id="SSF69593">
    <property type="entry name" value="Glycerol-3-phosphate (1)-acyltransferase"/>
    <property type="match status" value="1"/>
</dbReference>
<dbReference type="RefSeq" id="WP_307825578.1">
    <property type="nucleotide sequence ID" value="NZ_BAAAGP010000008.1"/>
</dbReference>
<keyword evidence="2" id="KW-0012">Acyltransferase</keyword>
<reference evidence="5 6" key="1">
    <citation type="submission" date="2021-01" db="EMBL/GenBank/DDBJ databases">
        <title>Whole genome shotgun sequence of Microbispora corallina NBRC 16416.</title>
        <authorList>
            <person name="Komaki H."/>
            <person name="Tamura T."/>
        </authorList>
    </citation>
    <scope>NUCLEOTIDE SEQUENCE [LARGE SCALE GENOMIC DNA]</scope>
    <source>
        <strain evidence="5 6">NBRC 16416</strain>
    </source>
</reference>
<dbReference type="InterPro" id="IPR002123">
    <property type="entry name" value="Plipid/glycerol_acylTrfase"/>
</dbReference>
<dbReference type="EMBL" id="BOOC01000013">
    <property type="protein sequence ID" value="GIH40279.1"/>
    <property type="molecule type" value="Genomic_DNA"/>
</dbReference>
<comment type="caution">
    <text evidence="5">The sequence shown here is derived from an EMBL/GenBank/DDBJ whole genome shotgun (WGS) entry which is preliminary data.</text>
</comment>
<feature type="compositionally biased region" description="Low complexity" evidence="3">
    <location>
        <begin position="25"/>
        <end position="40"/>
    </location>
</feature>
<organism evidence="5 6">
    <name type="scientific">Microbispora corallina</name>
    <dbReference type="NCBI Taxonomy" id="83302"/>
    <lineage>
        <taxon>Bacteria</taxon>
        <taxon>Bacillati</taxon>
        <taxon>Actinomycetota</taxon>
        <taxon>Actinomycetes</taxon>
        <taxon>Streptosporangiales</taxon>
        <taxon>Streptosporangiaceae</taxon>
        <taxon>Microbispora</taxon>
    </lineage>
</organism>
<dbReference type="Pfam" id="PF01553">
    <property type="entry name" value="Acyltransferase"/>
    <property type="match status" value="1"/>
</dbReference>
<dbReference type="Proteomes" id="UP000603904">
    <property type="component" value="Unassembled WGS sequence"/>
</dbReference>
<feature type="region of interest" description="Disordered" evidence="3">
    <location>
        <begin position="1"/>
        <end position="80"/>
    </location>
</feature>
<dbReference type="SMART" id="SM00563">
    <property type="entry name" value="PlsC"/>
    <property type="match status" value="1"/>
</dbReference>
<evidence type="ECO:0000259" key="4">
    <source>
        <dbReference type="SMART" id="SM00563"/>
    </source>
</evidence>